<dbReference type="GeneID" id="6073692"/>
<dbReference type="STRING" id="486041.B0D3H9"/>
<evidence type="ECO:0000256" key="1">
    <source>
        <dbReference type="PROSITE-ProRule" id="PRU00723"/>
    </source>
</evidence>
<dbReference type="HOGENOM" id="CLU_041692_1_0_1"/>
<evidence type="ECO:0000256" key="2">
    <source>
        <dbReference type="SAM" id="MobiDB-lite"/>
    </source>
</evidence>
<dbReference type="EMBL" id="DS547096">
    <property type="protein sequence ID" value="EDR11280.1"/>
    <property type="molecule type" value="Genomic_DNA"/>
</dbReference>
<evidence type="ECO:0000313" key="5">
    <source>
        <dbReference type="Proteomes" id="UP000001194"/>
    </source>
</evidence>
<dbReference type="Proteomes" id="UP000001194">
    <property type="component" value="Unassembled WGS sequence"/>
</dbReference>
<keyword evidence="1" id="KW-0479">Metal-binding</keyword>
<proteinExistence type="predicted"/>
<accession>B0D3H9</accession>
<reference evidence="4 5" key="1">
    <citation type="journal article" date="2008" name="Nature">
        <title>The genome of Laccaria bicolor provides insights into mycorrhizal symbiosis.</title>
        <authorList>
            <person name="Martin F."/>
            <person name="Aerts A."/>
            <person name="Ahren D."/>
            <person name="Brun A."/>
            <person name="Danchin E.G.J."/>
            <person name="Duchaussoy F."/>
            <person name="Gibon J."/>
            <person name="Kohler A."/>
            <person name="Lindquist E."/>
            <person name="Pereda V."/>
            <person name="Salamov A."/>
            <person name="Shapiro H.J."/>
            <person name="Wuyts J."/>
            <person name="Blaudez D."/>
            <person name="Buee M."/>
            <person name="Brokstein P."/>
            <person name="Canbaeck B."/>
            <person name="Cohen D."/>
            <person name="Courty P.E."/>
            <person name="Coutinho P.M."/>
            <person name="Delaruelle C."/>
            <person name="Detter J.C."/>
            <person name="Deveau A."/>
            <person name="DiFazio S."/>
            <person name="Duplessis S."/>
            <person name="Fraissinet-Tachet L."/>
            <person name="Lucic E."/>
            <person name="Frey-Klett P."/>
            <person name="Fourrey C."/>
            <person name="Feussner I."/>
            <person name="Gay G."/>
            <person name="Grimwood J."/>
            <person name="Hoegger P.J."/>
            <person name="Jain P."/>
            <person name="Kilaru S."/>
            <person name="Labbe J."/>
            <person name="Lin Y.C."/>
            <person name="Legue V."/>
            <person name="Le Tacon F."/>
            <person name="Marmeisse R."/>
            <person name="Melayah D."/>
            <person name="Montanini B."/>
            <person name="Muratet M."/>
            <person name="Nehls U."/>
            <person name="Niculita-Hirzel H."/>
            <person name="Oudot-Le Secq M.P."/>
            <person name="Peter M."/>
            <person name="Quesneville H."/>
            <person name="Rajashekar B."/>
            <person name="Reich M."/>
            <person name="Rouhier N."/>
            <person name="Schmutz J."/>
            <person name="Yin T."/>
            <person name="Chalot M."/>
            <person name="Henrissat B."/>
            <person name="Kuees U."/>
            <person name="Lucas S."/>
            <person name="Van de Peer Y."/>
            <person name="Podila G.K."/>
            <person name="Polle A."/>
            <person name="Pukkila P.J."/>
            <person name="Richardson P.M."/>
            <person name="Rouze P."/>
            <person name="Sanders I.R."/>
            <person name="Stajich J.E."/>
            <person name="Tunlid A."/>
            <person name="Tuskan G."/>
            <person name="Grigoriev I.V."/>
        </authorList>
    </citation>
    <scope>NUCLEOTIDE SEQUENCE [LARGE SCALE GENOMIC DNA]</scope>
    <source>
        <strain evidence="5">S238N-H82 / ATCC MYA-4686</strain>
    </source>
</reference>
<dbReference type="PROSITE" id="PS50103">
    <property type="entry name" value="ZF_C3H1"/>
    <property type="match status" value="1"/>
</dbReference>
<keyword evidence="1" id="KW-0862">Zinc</keyword>
<organism evidence="5">
    <name type="scientific">Laccaria bicolor (strain S238N-H82 / ATCC MYA-4686)</name>
    <name type="common">Bicoloured deceiver</name>
    <name type="synonym">Laccaria laccata var. bicolor</name>
    <dbReference type="NCBI Taxonomy" id="486041"/>
    <lineage>
        <taxon>Eukaryota</taxon>
        <taxon>Fungi</taxon>
        <taxon>Dikarya</taxon>
        <taxon>Basidiomycota</taxon>
        <taxon>Agaricomycotina</taxon>
        <taxon>Agaricomycetes</taxon>
        <taxon>Agaricomycetidae</taxon>
        <taxon>Agaricales</taxon>
        <taxon>Agaricineae</taxon>
        <taxon>Hydnangiaceae</taxon>
        <taxon>Laccaria</taxon>
    </lineage>
</organism>
<dbReference type="OrthoDB" id="2355984at2759"/>
<keyword evidence="5" id="KW-1185">Reference proteome</keyword>
<dbReference type="AlphaFoldDB" id="B0D3H9"/>
<dbReference type="InParanoid" id="B0D3H9"/>
<keyword evidence="1" id="KW-0863">Zinc-finger</keyword>
<evidence type="ECO:0000259" key="3">
    <source>
        <dbReference type="PROSITE" id="PS50103"/>
    </source>
</evidence>
<protein>
    <submittedName>
        <fullName evidence="4">Predicted protein</fullName>
    </submittedName>
</protein>
<dbReference type="KEGG" id="lbc:LACBIDRAFT_315926"/>
<dbReference type="InterPro" id="IPR000571">
    <property type="entry name" value="Znf_CCCH"/>
</dbReference>
<dbReference type="GO" id="GO:0008270">
    <property type="term" value="F:zinc ion binding"/>
    <property type="evidence" value="ECO:0007669"/>
    <property type="project" value="UniProtKB-KW"/>
</dbReference>
<sequence>MSTGNVVDATPTPLETPISGGNNDTTQGGNNGASDQQHPGTTSGEQGSGNRRSLSPESGQSRVRTLGNAPVSIAALAACNKPIEDFRASNISKATALSRIYTTLTDALPADPTGVEEAFARYIVILENHEHHLSEAERRGNRQRSKSPVEEQFDEEELSRPTKRAKPDESQYPWVVSDFIHSVTLSPSLTASLDLLKLYSVDPKGTKRSLINSPTCPEFPDSEWTNILAGRAVNLDTVLTGYYSTSNNDERIESIGDLDIKFGTVAPTKIVSSAGEWTIAWNRASRATSMAFPHRAGELADYAEYIIALFAATDILFHDRVILFDKAVRRRVGSRRDLELTHFDKFADLRTAHMDSIGAAVVQRLPISKVPSTSRKKQEACNRWNEGLCLLDGSQCRRLHVCNKCSKGGHKGPECPSSQ</sequence>
<dbReference type="RefSeq" id="XP_001878581.1">
    <property type="nucleotide sequence ID" value="XM_001878546.1"/>
</dbReference>
<feature type="region of interest" description="Disordered" evidence="2">
    <location>
        <begin position="1"/>
        <end position="64"/>
    </location>
</feature>
<feature type="domain" description="C3H1-type" evidence="3">
    <location>
        <begin position="375"/>
        <end position="403"/>
    </location>
</feature>
<gene>
    <name evidence="4" type="ORF">LACBIDRAFT_315926</name>
</gene>
<name>B0D3H9_LACBS</name>
<feature type="compositionally biased region" description="Polar residues" evidence="2">
    <location>
        <begin position="33"/>
        <end position="63"/>
    </location>
</feature>
<feature type="region of interest" description="Disordered" evidence="2">
    <location>
        <begin position="134"/>
        <end position="167"/>
    </location>
</feature>
<evidence type="ECO:0000313" key="4">
    <source>
        <dbReference type="EMBL" id="EDR11280.1"/>
    </source>
</evidence>
<feature type="zinc finger region" description="C3H1-type" evidence="1">
    <location>
        <begin position="375"/>
        <end position="403"/>
    </location>
</feature>